<accession>U4LBW0</accession>
<organism evidence="1 2">
    <name type="scientific">Pyronema omphalodes (strain CBS 100304)</name>
    <name type="common">Pyronema confluens</name>
    <dbReference type="NCBI Taxonomy" id="1076935"/>
    <lineage>
        <taxon>Eukaryota</taxon>
        <taxon>Fungi</taxon>
        <taxon>Dikarya</taxon>
        <taxon>Ascomycota</taxon>
        <taxon>Pezizomycotina</taxon>
        <taxon>Pezizomycetes</taxon>
        <taxon>Pezizales</taxon>
        <taxon>Pyronemataceae</taxon>
        <taxon>Pyronema</taxon>
    </lineage>
</organism>
<protein>
    <submittedName>
        <fullName evidence="1">Uncharacterized protein</fullName>
    </submittedName>
</protein>
<keyword evidence="2" id="KW-1185">Reference proteome</keyword>
<gene>
    <name evidence="1" type="ORF">PCON_03462</name>
</gene>
<dbReference type="Proteomes" id="UP000018144">
    <property type="component" value="Unassembled WGS sequence"/>
</dbReference>
<dbReference type="AlphaFoldDB" id="U4LBW0"/>
<proteinExistence type="predicted"/>
<evidence type="ECO:0000313" key="1">
    <source>
        <dbReference type="EMBL" id="CCX16717.1"/>
    </source>
</evidence>
<name>U4LBW0_PYROM</name>
<reference evidence="1 2" key="1">
    <citation type="journal article" date="2013" name="PLoS Genet.">
        <title>The genome and development-dependent transcriptomes of Pyronema confluens: a window into fungal evolution.</title>
        <authorList>
            <person name="Traeger S."/>
            <person name="Altegoer F."/>
            <person name="Freitag M."/>
            <person name="Gabaldon T."/>
            <person name="Kempken F."/>
            <person name="Kumar A."/>
            <person name="Marcet-Houben M."/>
            <person name="Poggeler S."/>
            <person name="Stajich J.E."/>
            <person name="Nowrousian M."/>
        </authorList>
    </citation>
    <scope>NUCLEOTIDE SEQUENCE [LARGE SCALE GENOMIC DNA]</scope>
    <source>
        <strain evidence="2">CBS 100304</strain>
        <tissue evidence="1">Vegetative mycelium</tissue>
    </source>
</reference>
<sequence>MKFLILAIGFATSFIPTILSTPVATNIAIKRLETSKAAADKDTFKPSWYTMFKKRKTGTAR</sequence>
<dbReference type="EMBL" id="HF936505">
    <property type="protein sequence ID" value="CCX16717.1"/>
    <property type="molecule type" value="Genomic_DNA"/>
</dbReference>
<evidence type="ECO:0000313" key="2">
    <source>
        <dbReference type="Proteomes" id="UP000018144"/>
    </source>
</evidence>